<sequence>MLIDTSVSSANLLGFISLLTYILTLLPSSIRIVFPQIKKAKITMNLLKYRRQLGILAFIFALIHAGLIIVKRNVDLFDLQTYKISLEGTVTLIMFAILAVTSNDWSIKKMKKHWRKLHKSTYVCMFLILWHIKEKMYGHWNIITLIEIILMTVTIVLFFRRRWLEHYK</sequence>
<comment type="subcellular location">
    <subcellularLocation>
        <location evidence="1">Membrane</location>
        <topology evidence="1">Multi-pass membrane protein</topology>
    </subcellularLocation>
</comment>
<dbReference type="RefSeq" id="WP_353931040.1">
    <property type="nucleotide sequence ID" value="NZ_CP150886.1"/>
</dbReference>
<feature type="transmembrane region" description="Helical" evidence="7">
    <location>
        <begin position="12"/>
        <end position="33"/>
    </location>
</feature>
<keyword evidence="2" id="KW-0813">Transport</keyword>
<evidence type="ECO:0000313" key="10">
    <source>
        <dbReference type="Proteomes" id="UP001483337"/>
    </source>
</evidence>
<evidence type="ECO:0000313" key="9">
    <source>
        <dbReference type="EMBL" id="WZB88131.1"/>
    </source>
</evidence>
<feature type="transmembrane region" description="Helical" evidence="7">
    <location>
        <begin position="82"/>
        <end position="105"/>
    </location>
</feature>
<keyword evidence="10" id="KW-1185">Reference proteome</keyword>
<evidence type="ECO:0000256" key="4">
    <source>
        <dbReference type="ARBA" id="ARBA00022989"/>
    </source>
</evidence>
<evidence type="ECO:0000256" key="2">
    <source>
        <dbReference type="ARBA" id="ARBA00022448"/>
    </source>
</evidence>
<organism evidence="9 10">
    <name type="scientific">Okeanomitos corallinicola TIOX110</name>
    <dbReference type="NCBI Taxonomy" id="3133117"/>
    <lineage>
        <taxon>Bacteria</taxon>
        <taxon>Bacillati</taxon>
        <taxon>Cyanobacteriota</taxon>
        <taxon>Cyanophyceae</taxon>
        <taxon>Nostocales</taxon>
        <taxon>Aphanizomenonaceae</taxon>
        <taxon>Okeanomitos</taxon>
    </lineage>
</organism>
<proteinExistence type="predicted"/>
<keyword evidence="5" id="KW-0408">Iron</keyword>
<dbReference type="PANTHER" id="PTHR36964:SF1">
    <property type="entry name" value="PROTEIN-METHIONINE-SULFOXIDE REDUCTASE HEME-BINDING SUBUNIT MSRQ"/>
    <property type="match status" value="1"/>
</dbReference>
<dbReference type="Proteomes" id="UP001483337">
    <property type="component" value="Chromosome"/>
</dbReference>
<gene>
    <name evidence="9" type="ORF">WJM97_00015</name>
</gene>
<dbReference type="EMBL" id="CP150886">
    <property type="protein sequence ID" value="WZB88131.1"/>
    <property type="molecule type" value="Genomic_DNA"/>
</dbReference>
<reference evidence="9 10" key="1">
    <citation type="submission" date="2024-04" db="EMBL/GenBank/DDBJ databases">
        <title>Okeanomitos corallinicola gen. &amp; sp. nov. (Nostocales, Cyanobacteria), a new toxic marine heterocyst-forming cyanobacterium from a coral reef.</title>
        <authorList>
            <person name="Li H."/>
            <person name="Li R."/>
            <person name="Kang J."/>
            <person name="Hii K.S."/>
            <person name="Mohamed H.F."/>
            <person name="Xu X."/>
            <person name="Luo Z."/>
        </authorList>
    </citation>
    <scope>NUCLEOTIDE SEQUENCE [LARGE SCALE GENOMIC DNA]</scope>
    <source>
        <strain evidence="9 10">TIOX110</strain>
    </source>
</reference>
<dbReference type="PANTHER" id="PTHR36964">
    <property type="entry name" value="PROTEIN-METHIONINE-SULFOXIDE REDUCTASE HEME-BINDING SUBUNIT MSRQ"/>
    <property type="match status" value="1"/>
</dbReference>
<dbReference type="InterPro" id="IPR013130">
    <property type="entry name" value="Fe3_Rdtase_TM_dom"/>
</dbReference>
<keyword evidence="3 7" id="KW-0812">Transmembrane</keyword>
<evidence type="ECO:0000256" key="5">
    <source>
        <dbReference type="ARBA" id="ARBA00023004"/>
    </source>
</evidence>
<feature type="domain" description="Ferric oxidoreductase" evidence="8">
    <location>
        <begin position="13"/>
        <end position="128"/>
    </location>
</feature>
<evidence type="ECO:0000256" key="7">
    <source>
        <dbReference type="SAM" id="Phobius"/>
    </source>
</evidence>
<keyword evidence="6 7" id="KW-0472">Membrane</keyword>
<dbReference type="InterPro" id="IPR022837">
    <property type="entry name" value="MsrQ-like"/>
</dbReference>
<feature type="transmembrane region" description="Helical" evidence="7">
    <location>
        <begin position="139"/>
        <end position="159"/>
    </location>
</feature>
<evidence type="ECO:0000256" key="1">
    <source>
        <dbReference type="ARBA" id="ARBA00004141"/>
    </source>
</evidence>
<accession>A0ABZ2URV8</accession>
<evidence type="ECO:0000256" key="6">
    <source>
        <dbReference type="ARBA" id="ARBA00023136"/>
    </source>
</evidence>
<keyword evidence="4 7" id="KW-1133">Transmembrane helix</keyword>
<protein>
    <submittedName>
        <fullName evidence="9">Ferric reductase-like transmembrane domain-containing protein</fullName>
    </submittedName>
</protein>
<evidence type="ECO:0000259" key="8">
    <source>
        <dbReference type="Pfam" id="PF01794"/>
    </source>
</evidence>
<name>A0ABZ2URV8_9CYAN</name>
<evidence type="ECO:0000256" key="3">
    <source>
        <dbReference type="ARBA" id="ARBA00022692"/>
    </source>
</evidence>
<feature type="transmembrane region" description="Helical" evidence="7">
    <location>
        <begin position="53"/>
        <end position="70"/>
    </location>
</feature>
<dbReference type="Pfam" id="PF01794">
    <property type="entry name" value="Ferric_reduct"/>
    <property type="match status" value="1"/>
</dbReference>